<keyword evidence="1" id="KW-0732">Signal</keyword>
<keyword evidence="6" id="KW-1185">Reference proteome</keyword>
<evidence type="ECO:0000259" key="2">
    <source>
        <dbReference type="SMART" id="SM00458"/>
    </source>
</evidence>
<feature type="signal peptide" evidence="1">
    <location>
        <begin position="1"/>
        <end position="25"/>
    </location>
</feature>
<evidence type="ECO:0000313" key="5">
    <source>
        <dbReference type="Proteomes" id="UP000671828"/>
    </source>
</evidence>
<reference evidence="4" key="2">
    <citation type="submission" date="2021-04" db="EMBL/GenBank/DDBJ databases">
        <title>Saccharothrix algeriensis WGS.</title>
        <authorList>
            <person name="Stuskova K."/>
            <person name="Hakalova E."/>
            <person name="Tebbal A.B."/>
            <person name="Eichmeier A."/>
        </authorList>
    </citation>
    <scope>NUCLEOTIDE SEQUENCE</scope>
    <source>
        <strain evidence="4">NRRL B-24137</strain>
    </source>
</reference>
<dbReference type="EMBL" id="JAFBCL010000001">
    <property type="protein sequence ID" value="MBM7812933.1"/>
    <property type="molecule type" value="Genomic_DNA"/>
</dbReference>
<dbReference type="InterPro" id="IPR035992">
    <property type="entry name" value="Ricin_B-like_lectins"/>
</dbReference>
<gene>
    <name evidence="4" type="ORF">J7S33_19665</name>
    <name evidence="3" type="ORF">JOE68_003798</name>
</gene>
<accession>A0A8T8HSQ5</accession>
<evidence type="ECO:0000313" key="3">
    <source>
        <dbReference type="EMBL" id="MBM7812933.1"/>
    </source>
</evidence>
<dbReference type="EMBL" id="CP072788">
    <property type="protein sequence ID" value="QTR01572.1"/>
    <property type="molecule type" value="Genomic_DNA"/>
</dbReference>
<dbReference type="InterPro" id="IPR000772">
    <property type="entry name" value="Ricin_B_lectin"/>
</dbReference>
<organism evidence="4 5">
    <name type="scientific">Saccharothrix algeriensis</name>
    <dbReference type="NCBI Taxonomy" id="173560"/>
    <lineage>
        <taxon>Bacteria</taxon>
        <taxon>Bacillati</taxon>
        <taxon>Actinomycetota</taxon>
        <taxon>Actinomycetes</taxon>
        <taxon>Pseudonocardiales</taxon>
        <taxon>Pseudonocardiaceae</taxon>
        <taxon>Saccharothrix</taxon>
    </lineage>
</organism>
<evidence type="ECO:0000313" key="6">
    <source>
        <dbReference type="Proteomes" id="UP001195724"/>
    </source>
</evidence>
<dbReference type="Pfam" id="PF00652">
    <property type="entry name" value="Ricin_B_lectin"/>
    <property type="match status" value="1"/>
</dbReference>
<feature type="domain" description="Ricin B lectin" evidence="2">
    <location>
        <begin position="37"/>
        <end position="157"/>
    </location>
</feature>
<name>A0A8T8HSQ5_9PSEU</name>
<proteinExistence type="predicted"/>
<dbReference type="PROSITE" id="PS50062">
    <property type="entry name" value="BCL2_FAMILY"/>
    <property type="match status" value="1"/>
</dbReference>
<sequence>MKFGRILAAVAVAGSALLAAPAVNADPLVAQQQWKIESLTRSSDVWDQSNWAWDPNFPVVAHESHEGANQKWYISDDGTIKSVEYGWCVTAIDGKLAGRPCGEFDNQKWKGEPHDGYHNWQFRLEGSNRCVTHNGEFKELILTGCEDVRRDQRWIISKA</sequence>
<dbReference type="SMART" id="SM00458">
    <property type="entry name" value="RICIN"/>
    <property type="match status" value="1"/>
</dbReference>
<protein>
    <submittedName>
        <fullName evidence="4">Ricin-type beta-trefoil lectin domain protein</fullName>
    </submittedName>
</protein>
<dbReference type="Proteomes" id="UP001195724">
    <property type="component" value="Unassembled WGS sequence"/>
</dbReference>
<evidence type="ECO:0000256" key="1">
    <source>
        <dbReference type="SAM" id="SignalP"/>
    </source>
</evidence>
<dbReference type="Proteomes" id="UP000671828">
    <property type="component" value="Chromosome"/>
</dbReference>
<dbReference type="Gene3D" id="2.80.10.50">
    <property type="match status" value="1"/>
</dbReference>
<dbReference type="PROSITE" id="PS50231">
    <property type="entry name" value="RICIN_B_LECTIN"/>
    <property type="match status" value="1"/>
</dbReference>
<dbReference type="InterPro" id="IPR002475">
    <property type="entry name" value="Bcl2-like"/>
</dbReference>
<dbReference type="RefSeq" id="WP_204843629.1">
    <property type="nucleotide sequence ID" value="NZ_JAFBCL010000001.1"/>
</dbReference>
<feature type="chain" id="PRO_5035836338" evidence="1">
    <location>
        <begin position="26"/>
        <end position="159"/>
    </location>
</feature>
<evidence type="ECO:0000313" key="4">
    <source>
        <dbReference type="EMBL" id="QTR01572.1"/>
    </source>
</evidence>
<dbReference type="AlphaFoldDB" id="A0A8T8HSQ5"/>
<dbReference type="SUPFAM" id="SSF50370">
    <property type="entry name" value="Ricin B-like lectins"/>
    <property type="match status" value="1"/>
</dbReference>
<reference evidence="3 6" key="1">
    <citation type="submission" date="2021-01" db="EMBL/GenBank/DDBJ databases">
        <title>Sequencing the genomes of 1000 actinobacteria strains.</title>
        <authorList>
            <person name="Klenk H.-P."/>
        </authorList>
    </citation>
    <scope>NUCLEOTIDE SEQUENCE [LARGE SCALE GENOMIC DNA]</scope>
    <source>
        <strain evidence="3 6">DSM 44581</strain>
    </source>
</reference>